<gene>
    <name evidence="3" type="ORF">BJX66DRAFT_192514</name>
</gene>
<organism evidence="3 4">
    <name type="scientific">Aspergillus keveii</name>
    <dbReference type="NCBI Taxonomy" id="714993"/>
    <lineage>
        <taxon>Eukaryota</taxon>
        <taxon>Fungi</taxon>
        <taxon>Dikarya</taxon>
        <taxon>Ascomycota</taxon>
        <taxon>Pezizomycotina</taxon>
        <taxon>Eurotiomycetes</taxon>
        <taxon>Eurotiomycetidae</taxon>
        <taxon>Eurotiales</taxon>
        <taxon>Aspergillaceae</taxon>
        <taxon>Aspergillus</taxon>
        <taxon>Aspergillus subgen. Nidulantes</taxon>
    </lineage>
</organism>
<name>A0ABR4FGX5_9EURO</name>
<feature type="domain" description="DUF7580" evidence="2">
    <location>
        <begin position="212"/>
        <end position="562"/>
    </location>
</feature>
<dbReference type="EMBL" id="JBFTWV010000420">
    <property type="protein sequence ID" value="KAL2782475.1"/>
    <property type="molecule type" value="Genomic_DNA"/>
</dbReference>
<accession>A0ABR4FGX5</accession>
<dbReference type="PANTHER" id="PTHR35186">
    <property type="entry name" value="ANK_REP_REGION DOMAIN-CONTAINING PROTEIN"/>
    <property type="match status" value="1"/>
</dbReference>
<protein>
    <recommendedName>
        <fullName evidence="2">DUF7580 domain-containing protein</fullName>
    </recommendedName>
</protein>
<feature type="region of interest" description="Disordered" evidence="1">
    <location>
        <begin position="290"/>
        <end position="322"/>
    </location>
</feature>
<keyword evidence="4" id="KW-1185">Reference proteome</keyword>
<proteinExistence type="predicted"/>
<dbReference type="InterPro" id="IPR056002">
    <property type="entry name" value="DUF7580"/>
</dbReference>
<feature type="compositionally biased region" description="Polar residues" evidence="1">
    <location>
        <begin position="301"/>
        <end position="321"/>
    </location>
</feature>
<dbReference type="Proteomes" id="UP001610563">
    <property type="component" value="Unassembled WGS sequence"/>
</dbReference>
<sequence length="570" mass="63625">MSGIEVAGLVLGAIPIVVAALKSYKEAKKRYIWFIGKQEHINRLIQSLNEQAYFIKSDVEVALRSTDFEQARIQSILTGPDLSLWNDDEVADAIRDYLGEGYQLYINALERCQQKICTIVNNLNGLVSDTRKIGPKDLPAIIKDTSKKDGQFEFRKKIKFALQKEDVDTQITELEATTKILSRINKQSTRKEAVAVQSSSRTITNLASTLASIRKSAERLYFAISQGYLHTCHDRHEVQLFLQTRSSLIQEVKPRTRKNVPVGFAVAFCAAVDTGSGKEPWSYKTVIQVNEKEEDTDSSPKRNSQPDVTSKLPNPRNTTKGGRQDIHNLCSLVLSVNGKGTSLDICLLGNGKLCSIDNPATLPSVAPSIENPGSVATLTDLITGVHSQVPDLNHRIALSYNIASAVLQLHSTAWLSLPLASSSIHFICEPTKNQVKSSSKYRYLPFIKAVFDRPPTCTSCQYSTRDSMLELGILLLELWHTQSIESFAADNGLKLSNGFESRYKVAENWIEHSEDEGDMMPFYLEAANRCVECTFTTSAAKPDWNDFIFQKSVCQYVLKPLLDICPVKYR</sequence>
<evidence type="ECO:0000259" key="2">
    <source>
        <dbReference type="Pfam" id="PF24476"/>
    </source>
</evidence>
<dbReference type="Pfam" id="PF24476">
    <property type="entry name" value="DUF7580"/>
    <property type="match status" value="1"/>
</dbReference>
<comment type="caution">
    <text evidence="3">The sequence shown here is derived from an EMBL/GenBank/DDBJ whole genome shotgun (WGS) entry which is preliminary data.</text>
</comment>
<evidence type="ECO:0000313" key="3">
    <source>
        <dbReference type="EMBL" id="KAL2782475.1"/>
    </source>
</evidence>
<reference evidence="3 4" key="1">
    <citation type="submission" date="2024-07" db="EMBL/GenBank/DDBJ databases">
        <title>Section-level genome sequencing and comparative genomics of Aspergillus sections Usti and Cavernicolus.</title>
        <authorList>
            <consortium name="Lawrence Berkeley National Laboratory"/>
            <person name="Nybo J.L."/>
            <person name="Vesth T.C."/>
            <person name="Theobald S."/>
            <person name="Frisvad J.C."/>
            <person name="Larsen T.O."/>
            <person name="Kjaerboelling I."/>
            <person name="Rothschild-Mancinelli K."/>
            <person name="Lyhne E.K."/>
            <person name="Kogle M.E."/>
            <person name="Barry K."/>
            <person name="Clum A."/>
            <person name="Na H."/>
            <person name="Ledsgaard L."/>
            <person name="Lin J."/>
            <person name="Lipzen A."/>
            <person name="Kuo A."/>
            <person name="Riley R."/>
            <person name="Mondo S."/>
            <person name="Labutti K."/>
            <person name="Haridas S."/>
            <person name="Pangalinan J."/>
            <person name="Salamov A.A."/>
            <person name="Simmons B.A."/>
            <person name="Magnuson J.K."/>
            <person name="Chen J."/>
            <person name="Drula E."/>
            <person name="Henrissat B."/>
            <person name="Wiebenga A."/>
            <person name="Lubbers R.J."/>
            <person name="Gomes A.C."/>
            <person name="Makela M.R."/>
            <person name="Stajich J."/>
            <person name="Grigoriev I.V."/>
            <person name="Mortensen U.H."/>
            <person name="De Vries R.P."/>
            <person name="Baker S.E."/>
            <person name="Andersen M.R."/>
        </authorList>
    </citation>
    <scope>NUCLEOTIDE SEQUENCE [LARGE SCALE GENOMIC DNA]</scope>
    <source>
        <strain evidence="3 4">CBS 209.92</strain>
    </source>
</reference>
<evidence type="ECO:0000313" key="4">
    <source>
        <dbReference type="Proteomes" id="UP001610563"/>
    </source>
</evidence>
<evidence type="ECO:0000256" key="1">
    <source>
        <dbReference type="SAM" id="MobiDB-lite"/>
    </source>
</evidence>
<dbReference type="PANTHER" id="PTHR35186:SF4">
    <property type="entry name" value="PRION-INHIBITION AND PROPAGATION HELO DOMAIN-CONTAINING PROTEIN"/>
    <property type="match status" value="1"/>
</dbReference>